<feature type="non-terminal residue" evidence="1">
    <location>
        <position position="1"/>
    </location>
</feature>
<evidence type="ECO:0000313" key="1">
    <source>
        <dbReference type="EMBL" id="KAA3672617.1"/>
    </source>
</evidence>
<accession>A0A5J4NAV0</accession>
<keyword evidence="2" id="KW-1185">Reference proteome</keyword>
<gene>
    <name evidence="1" type="ORF">DEA37_0001449</name>
</gene>
<reference evidence="1 2" key="1">
    <citation type="journal article" date="2019" name="Gigascience">
        <title>Whole-genome sequence of the oriental lung fluke Paragonimus westermani.</title>
        <authorList>
            <person name="Oey H."/>
            <person name="Zakrzewski M."/>
            <person name="Narain K."/>
            <person name="Devi K.R."/>
            <person name="Agatsuma T."/>
            <person name="Nawaratna S."/>
            <person name="Gobert G.N."/>
            <person name="Jones M.K."/>
            <person name="Ragan M.A."/>
            <person name="McManus D.P."/>
            <person name="Krause L."/>
        </authorList>
    </citation>
    <scope>NUCLEOTIDE SEQUENCE [LARGE SCALE GENOMIC DNA]</scope>
    <source>
        <strain evidence="1 2">IND2009</strain>
    </source>
</reference>
<comment type="caution">
    <text evidence="1">The sequence shown here is derived from an EMBL/GenBank/DDBJ whole genome shotgun (WGS) entry which is preliminary data.</text>
</comment>
<protein>
    <submittedName>
        <fullName evidence="1">Uncharacterized protein</fullName>
    </submittedName>
</protein>
<dbReference type="Proteomes" id="UP000324629">
    <property type="component" value="Unassembled WGS sequence"/>
</dbReference>
<evidence type="ECO:0000313" key="2">
    <source>
        <dbReference type="Proteomes" id="UP000324629"/>
    </source>
</evidence>
<sequence>EVQPSASSLAHSVNELRELLTTAIRIVYRYRKQLALALKLNTVAQQQFVHFRWSNEDSHILSTEELQSDSSSAHWVAHRSPPLTYKTGSVRPAWFRCAIEEVRKFVDGSISELSVDLPKLLHAYADCFFRLLETEYSERESSPGELRRCVEEEWNFVRRTYRQLYRCRGGLHYVSPQSSVCQTEQNDCQPSTAEHAFIRVAQRFMSFLTDVLSPPIDAWVESSRIASINPSRLLRWVRLLWKRIFAYKCLDFLFIVL</sequence>
<organism evidence="1 2">
    <name type="scientific">Paragonimus westermani</name>
    <dbReference type="NCBI Taxonomy" id="34504"/>
    <lineage>
        <taxon>Eukaryota</taxon>
        <taxon>Metazoa</taxon>
        <taxon>Spiralia</taxon>
        <taxon>Lophotrochozoa</taxon>
        <taxon>Platyhelminthes</taxon>
        <taxon>Trematoda</taxon>
        <taxon>Digenea</taxon>
        <taxon>Plagiorchiida</taxon>
        <taxon>Troglotremata</taxon>
        <taxon>Troglotrematidae</taxon>
        <taxon>Paragonimus</taxon>
    </lineage>
</organism>
<proteinExistence type="predicted"/>
<name>A0A5J4NAV0_9TREM</name>
<dbReference type="EMBL" id="QNGE01004710">
    <property type="protein sequence ID" value="KAA3672617.1"/>
    <property type="molecule type" value="Genomic_DNA"/>
</dbReference>
<dbReference type="AlphaFoldDB" id="A0A5J4NAV0"/>